<organism evidence="1 2">
    <name type="scientific">Belliella filtrata</name>
    <dbReference type="NCBI Taxonomy" id="2923435"/>
    <lineage>
        <taxon>Bacteria</taxon>
        <taxon>Pseudomonadati</taxon>
        <taxon>Bacteroidota</taxon>
        <taxon>Cytophagia</taxon>
        <taxon>Cytophagales</taxon>
        <taxon>Cyclobacteriaceae</taxon>
        <taxon>Belliella</taxon>
    </lineage>
</organism>
<sequence length="599" mass="70037">MKKQLLKITTFWNTHFRSEESQLLIFLSNFFKKSIAVFLTIIITSNIGIAQGLYSEASSYVADVGTLHRKYTNRNSYEYFDRINLHYEQWLKKLSGIDFTALDKDAQVDYLIFKNKLEKDKFFHNQAFETFKEVAHVAPFSSQLERFYIARRKGTKPNAEKLASEFNATTTEIKKLHESLSKSDPFNSWQKAELASDIIKSLQRSVTEAYGFYYDYDPSFTWWMKTPYEELDQAMTAYATFLKDHYQNTLVKDDGSGIIGKPIGKVALEKELAFEFIPYTPEELIKEAEKQFAWCEQEMLKASEELGYGKDWKAAIEFVKNTYVEPGTWPQDIHFLAEEAIDFLEERDLLTIPDLAKETWRMTMMSPEAQRINPFFLGGEAIQISYPTSTMSHEEKMMSMRGNNPHFSRATVQHELIPGHHLQGYMTQRHRPYRSLFSTPFWIEGWALYWEIALWDKSFPKSAEDKVGMLFWRMHRCARIIFSLNYHLEKMSPQQAIDFLVDKVGHERANAEAEVRRSFEGRYGPLYQIAYMIGGLQLYALKGELVDNGSMSEKDFHDQILQNNSIPIEILRIALMDNAIDKNYKTNWKFLKDLDIPHR</sequence>
<dbReference type="EMBL" id="JAKZGP010000062">
    <property type="protein sequence ID" value="MCH7411178.1"/>
    <property type="molecule type" value="Genomic_DNA"/>
</dbReference>
<name>A0ABS9V474_9BACT</name>
<gene>
    <name evidence="1" type="ORF">MM239_17410</name>
</gene>
<proteinExistence type="predicted"/>
<evidence type="ECO:0000313" key="1">
    <source>
        <dbReference type="EMBL" id="MCH7411178.1"/>
    </source>
</evidence>
<dbReference type="Proteomes" id="UP001165489">
    <property type="component" value="Unassembled WGS sequence"/>
</dbReference>
<accession>A0ABS9V474</accession>
<keyword evidence="2" id="KW-1185">Reference proteome</keyword>
<evidence type="ECO:0000313" key="2">
    <source>
        <dbReference type="Proteomes" id="UP001165489"/>
    </source>
</evidence>
<comment type="caution">
    <text evidence="1">The sequence shown here is derived from an EMBL/GenBank/DDBJ whole genome shotgun (WGS) entry which is preliminary data.</text>
</comment>
<reference evidence="1" key="1">
    <citation type="submission" date="2022-03" db="EMBL/GenBank/DDBJ databases">
        <title>De novo assembled genomes of Belliella spp. (Cyclobacteriaceae) strains.</title>
        <authorList>
            <person name="Szabo A."/>
            <person name="Korponai K."/>
            <person name="Felfoldi T."/>
        </authorList>
    </citation>
    <scope>NUCLEOTIDE SEQUENCE</scope>
    <source>
        <strain evidence="1">DSM 111904</strain>
    </source>
</reference>
<dbReference type="InterPro" id="IPR010281">
    <property type="entry name" value="DUF885"/>
</dbReference>
<dbReference type="Pfam" id="PF05960">
    <property type="entry name" value="DUF885"/>
    <property type="match status" value="1"/>
</dbReference>
<dbReference type="RefSeq" id="WP_241349531.1">
    <property type="nucleotide sequence ID" value="NZ_JAKZGP010000062.1"/>
</dbReference>
<dbReference type="PANTHER" id="PTHR33361">
    <property type="entry name" value="GLR0591 PROTEIN"/>
    <property type="match status" value="1"/>
</dbReference>
<protein>
    <submittedName>
        <fullName evidence="1">DUF885 domain-containing protein</fullName>
    </submittedName>
</protein>
<dbReference type="PANTHER" id="PTHR33361:SF2">
    <property type="entry name" value="DUF885 DOMAIN-CONTAINING PROTEIN"/>
    <property type="match status" value="1"/>
</dbReference>